<feature type="signal peptide" evidence="1">
    <location>
        <begin position="1"/>
        <end position="29"/>
    </location>
</feature>
<keyword evidence="3" id="KW-1185">Reference proteome</keyword>
<reference evidence="2 3" key="1">
    <citation type="journal article" date="2021" name="Commun. Biol.">
        <title>The genome of Shorea leprosula (Dipterocarpaceae) highlights the ecological relevance of drought in aseasonal tropical rainforests.</title>
        <authorList>
            <person name="Ng K.K.S."/>
            <person name="Kobayashi M.J."/>
            <person name="Fawcett J.A."/>
            <person name="Hatakeyama M."/>
            <person name="Paape T."/>
            <person name="Ng C.H."/>
            <person name="Ang C.C."/>
            <person name="Tnah L.H."/>
            <person name="Lee C.T."/>
            <person name="Nishiyama T."/>
            <person name="Sese J."/>
            <person name="O'Brien M.J."/>
            <person name="Copetti D."/>
            <person name="Mohd Noor M.I."/>
            <person name="Ong R.C."/>
            <person name="Putra M."/>
            <person name="Sireger I.Z."/>
            <person name="Indrioko S."/>
            <person name="Kosugi Y."/>
            <person name="Izuno A."/>
            <person name="Isagi Y."/>
            <person name="Lee S.L."/>
            <person name="Shimizu K.K."/>
        </authorList>
    </citation>
    <scope>NUCLEOTIDE SEQUENCE [LARGE SCALE GENOMIC DNA]</scope>
    <source>
        <strain evidence="2">214</strain>
    </source>
</reference>
<evidence type="ECO:0000256" key="1">
    <source>
        <dbReference type="SAM" id="SignalP"/>
    </source>
</evidence>
<name>A0AAV5I4Y3_9ROSI</name>
<comment type="caution">
    <text evidence="2">The sequence shown here is derived from an EMBL/GenBank/DDBJ whole genome shotgun (WGS) entry which is preliminary data.</text>
</comment>
<evidence type="ECO:0008006" key="4">
    <source>
        <dbReference type="Google" id="ProtNLM"/>
    </source>
</evidence>
<dbReference type="PANTHER" id="PTHR36322">
    <property type="entry name" value="TRANSMEMBRANE PROTEIN"/>
    <property type="match status" value="1"/>
</dbReference>
<protein>
    <recommendedName>
        <fullName evidence="4">Secreted protein</fullName>
    </recommendedName>
</protein>
<sequence>MPQSRHLFLLLCSHIFLFFLCVTFPLLCATEFCFWVCRERTRRKAVARQSTKKKERRGDARRGVGEIMKGKKVRWGCCNDHLSDFIIFTDHLQTATPSTQNHRKPLVFLL</sequence>
<gene>
    <name evidence="2" type="ORF">SLEP1_g6681</name>
</gene>
<feature type="chain" id="PRO_5043741794" description="Secreted protein" evidence="1">
    <location>
        <begin position="30"/>
        <end position="110"/>
    </location>
</feature>
<keyword evidence="1" id="KW-0732">Signal</keyword>
<evidence type="ECO:0000313" key="3">
    <source>
        <dbReference type="Proteomes" id="UP001054252"/>
    </source>
</evidence>
<organism evidence="2 3">
    <name type="scientific">Rubroshorea leprosula</name>
    <dbReference type="NCBI Taxonomy" id="152421"/>
    <lineage>
        <taxon>Eukaryota</taxon>
        <taxon>Viridiplantae</taxon>
        <taxon>Streptophyta</taxon>
        <taxon>Embryophyta</taxon>
        <taxon>Tracheophyta</taxon>
        <taxon>Spermatophyta</taxon>
        <taxon>Magnoliopsida</taxon>
        <taxon>eudicotyledons</taxon>
        <taxon>Gunneridae</taxon>
        <taxon>Pentapetalae</taxon>
        <taxon>rosids</taxon>
        <taxon>malvids</taxon>
        <taxon>Malvales</taxon>
        <taxon>Dipterocarpaceae</taxon>
        <taxon>Rubroshorea</taxon>
    </lineage>
</organism>
<evidence type="ECO:0000313" key="2">
    <source>
        <dbReference type="EMBL" id="GKU93043.1"/>
    </source>
</evidence>
<dbReference type="PANTHER" id="PTHR36322:SF3">
    <property type="entry name" value="TRANSMEMBRANE PROTEIN"/>
    <property type="match status" value="1"/>
</dbReference>
<accession>A0AAV5I4Y3</accession>
<dbReference type="EMBL" id="BPVZ01000006">
    <property type="protein sequence ID" value="GKU93043.1"/>
    <property type="molecule type" value="Genomic_DNA"/>
</dbReference>
<dbReference type="AlphaFoldDB" id="A0AAV5I4Y3"/>
<dbReference type="Proteomes" id="UP001054252">
    <property type="component" value="Unassembled WGS sequence"/>
</dbReference>
<proteinExistence type="predicted"/>